<dbReference type="PANTHER" id="PTHR42715">
    <property type="entry name" value="BETA-GLUCOSIDASE"/>
    <property type="match status" value="1"/>
</dbReference>
<dbReference type="InterPro" id="IPR036962">
    <property type="entry name" value="Glyco_hydro_3_N_sf"/>
</dbReference>
<dbReference type="Pfam" id="PF14310">
    <property type="entry name" value="Fn3-like"/>
    <property type="match status" value="1"/>
</dbReference>
<keyword evidence="2 8" id="KW-0378">Hydrolase</keyword>
<organism evidence="8 9">
    <name type="scientific">Stakelama marina</name>
    <dbReference type="NCBI Taxonomy" id="2826939"/>
    <lineage>
        <taxon>Bacteria</taxon>
        <taxon>Pseudomonadati</taxon>
        <taxon>Pseudomonadota</taxon>
        <taxon>Alphaproteobacteria</taxon>
        <taxon>Sphingomonadales</taxon>
        <taxon>Sphingomonadaceae</taxon>
        <taxon>Stakelama</taxon>
    </lineage>
</organism>
<dbReference type="InterPro" id="IPR001764">
    <property type="entry name" value="Glyco_hydro_3_N"/>
</dbReference>
<dbReference type="InterPro" id="IPR026891">
    <property type="entry name" value="Fn3-like"/>
</dbReference>
<dbReference type="Gene3D" id="3.20.20.300">
    <property type="entry name" value="Glycoside hydrolase, family 3, N-terminal domain"/>
    <property type="match status" value="1"/>
</dbReference>
<sequence>MALTRRRFAQSLALLASFTVMPPIARAQAEDARRKAKIDAIIGRMSLEEKALQLCVIGDDHPDFEALVRKGLGGTNGVITKGALPGVNLESFTRKTQQLAMQSPNKVPIWYCGDVAHGFTTEFPVPLALAATWNPDLVEQTLRAATVEATAHGVTWTFSPMVDIARDPRWGRMTEGAGEDPYLGSAMAVAQMRGFQGDDLSAPNTMLATAKHFAGYGGVQAGRDYNSVNIPEREFRDVYLPPFKALCDAGIGSVMAAFNTLDGVPITSSRELLTGVLREEWGWDGVITSDYDAILELVTHGVASDPADAARQALHAGVDVDLHSGTYAKELPGLVRSGRVPEAEVDAAVRRVLTAKAKLGLLDDAFRYGNRRLSSAQPWKAAHRKLAREVARQSMVLLKNDGVLPLARQGRVAVIGPLADDTANMLGTMPALGDKKNVVSVLAGLKANAGRRVTIEHALGVPVRGDEGADIPAAVAAAQRADVAVLVLGETDDMIGEGDSRAFIGLPGRQLDLAKAIVETGKPVVVVFTSGRALDLSWLDAHVGAIVDIWVPGEQGGNALADLLFGDADFSGKLPVTFPRALGQVPITYDHLPTGRPGSIDKVYTSRYVDLVNAPLYPFGHGLSYTSFSFGDPRLSGDTLQPGGAITVTTRVTNTGKRAGATVAQLYVHDRLASVSRPVRRLKGFERVELQPGDSRDVTFEIRPEDLAFTRRDMSWGTEPGDYDIYVGGDSNAAASARFTLAG</sequence>
<dbReference type="PROSITE" id="PS51318">
    <property type="entry name" value="TAT"/>
    <property type="match status" value="1"/>
</dbReference>
<dbReference type="PRINTS" id="PR00133">
    <property type="entry name" value="GLHYDRLASE3"/>
</dbReference>
<keyword evidence="9" id="KW-1185">Reference proteome</keyword>
<gene>
    <name evidence="8" type="ORF">J7S20_00995</name>
</gene>
<dbReference type="Pfam" id="PF01915">
    <property type="entry name" value="Glyco_hydro_3_C"/>
    <property type="match status" value="1"/>
</dbReference>
<dbReference type="Proteomes" id="UP000676996">
    <property type="component" value="Unassembled WGS sequence"/>
</dbReference>
<comment type="similarity">
    <text evidence="1">Belongs to the glycosyl hydrolase 3 family.</text>
</comment>
<proteinExistence type="inferred from homology"/>
<dbReference type="SMART" id="SM01217">
    <property type="entry name" value="Fn3_like"/>
    <property type="match status" value="1"/>
</dbReference>
<dbReference type="PANTHER" id="PTHR42715:SF10">
    <property type="entry name" value="BETA-GLUCOSIDASE"/>
    <property type="match status" value="1"/>
</dbReference>
<feature type="chain" id="PRO_5035930337" description="Beta-D-glucoside glucohydrolase" evidence="6">
    <location>
        <begin position="28"/>
        <end position="743"/>
    </location>
</feature>
<dbReference type="FunFam" id="2.60.40.10:FF:000495">
    <property type="entry name" value="Periplasmic beta-glucosidase"/>
    <property type="match status" value="1"/>
</dbReference>
<evidence type="ECO:0000313" key="9">
    <source>
        <dbReference type="Proteomes" id="UP000676996"/>
    </source>
</evidence>
<dbReference type="InterPro" id="IPR002772">
    <property type="entry name" value="Glyco_hydro_3_C"/>
</dbReference>
<evidence type="ECO:0000256" key="5">
    <source>
        <dbReference type="ARBA" id="ARBA00032594"/>
    </source>
</evidence>
<evidence type="ECO:0000256" key="3">
    <source>
        <dbReference type="ARBA" id="ARBA00031448"/>
    </source>
</evidence>
<reference evidence="8" key="1">
    <citation type="submission" date="2021-04" db="EMBL/GenBank/DDBJ databases">
        <title>Ouciella asimina sp. nov., isolated from the surface seawater in the hydrothermal field of Okinawa Trough.</title>
        <authorList>
            <person name="Shuang W."/>
        </authorList>
    </citation>
    <scope>NUCLEOTIDE SEQUENCE</scope>
    <source>
        <strain evidence="8">LXI357</strain>
    </source>
</reference>
<dbReference type="InterPro" id="IPR006311">
    <property type="entry name" value="TAT_signal"/>
</dbReference>
<dbReference type="SUPFAM" id="SSF52279">
    <property type="entry name" value="Beta-D-glucan exohydrolase, C-terminal domain"/>
    <property type="match status" value="1"/>
</dbReference>
<dbReference type="RefSeq" id="WP_284052369.1">
    <property type="nucleotide sequence ID" value="NZ_JAGRQC010000001.1"/>
</dbReference>
<evidence type="ECO:0000256" key="6">
    <source>
        <dbReference type="SAM" id="SignalP"/>
    </source>
</evidence>
<keyword evidence="6" id="KW-0732">Signal</keyword>
<evidence type="ECO:0000256" key="1">
    <source>
        <dbReference type="ARBA" id="ARBA00005336"/>
    </source>
</evidence>
<dbReference type="FunFam" id="3.40.50.1700:FF:000009">
    <property type="entry name" value="Periplasmic beta-glucosidase"/>
    <property type="match status" value="1"/>
</dbReference>
<dbReference type="AlphaFoldDB" id="A0A8T4I8U4"/>
<feature type="signal peptide" evidence="6">
    <location>
        <begin position="1"/>
        <end position="27"/>
    </location>
</feature>
<dbReference type="InterPro" id="IPR013783">
    <property type="entry name" value="Ig-like_fold"/>
</dbReference>
<evidence type="ECO:0000259" key="7">
    <source>
        <dbReference type="SMART" id="SM01217"/>
    </source>
</evidence>
<protein>
    <recommendedName>
        <fullName evidence="5">Beta-D-glucoside glucohydrolase</fullName>
    </recommendedName>
    <alternativeName>
        <fullName evidence="3">Cellobiase</fullName>
    </alternativeName>
    <alternativeName>
        <fullName evidence="4">Gentiobiase</fullName>
    </alternativeName>
</protein>
<evidence type="ECO:0000256" key="2">
    <source>
        <dbReference type="ARBA" id="ARBA00022801"/>
    </source>
</evidence>
<dbReference type="InterPro" id="IPR050288">
    <property type="entry name" value="Cellulose_deg_GH3"/>
</dbReference>
<dbReference type="InterPro" id="IPR036881">
    <property type="entry name" value="Glyco_hydro_3_C_sf"/>
</dbReference>
<accession>A0A8T4I8U4</accession>
<feature type="domain" description="Fibronectin type III-like" evidence="7">
    <location>
        <begin position="662"/>
        <end position="731"/>
    </location>
</feature>
<dbReference type="InterPro" id="IPR017853">
    <property type="entry name" value="GH"/>
</dbReference>
<dbReference type="EMBL" id="JAGRQC010000001">
    <property type="protein sequence ID" value="MBR0551077.1"/>
    <property type="molecule type" value="Genomic_DNA"/>
</dbReference>
<evidence type="ECO:0000313" key="8">
    <source>
        <dbReference type="EMBL" id="MBR0551077.1"/>
    </source>
</evidence>
<dbReference type="Gene3D" id="2.60.40.10">
    <property type="entry name" value="Immunoglobulins"/>
    <property type="match status" value="1"/>
</dbReference>
<name>A0A8T4I8U4_9SPHN</name>
<dbReference type="Gene3D" id="3.40.50.1700">
    <property type="entry name" value="Glycoside hydrolase family 3 C-terminal domain"/>
    <property type="match status" value="1"/>
</dbReference>
<dbReference type="GO" id="GO:0005975">
    <property type="term" value="P:carbohydrate metabolic process"/>
    <property type="evidence" value="ECO:0007669"/>
    <property type="project" value="InterPro"/>
</dbReference>
<dbReference type="GO" id="GO:0008422">
    <property type="term" value="F:beta-glucosidase activity"/>
    <property type="evidence" value="ECO:0007669"/>
    <property type="project" value="UniProtKB-ARBA"/>
</dbReference>
<dbReference type="Pfam" id="PF00933">
    <property type="entry name" value="Glyco_hydro_3"/>
    <property type="match status" value="1"/>
</dbReference>
<comment type="caution">
    <text evidence="8">The sequence shown here is derived from an EMBL/GenBank/DDBJ whole genome shotgun (WGS) entry which is preliminary data.</text>
</comment>
<evidence type="ECO:0000256" key="4">
    <source>
        <dbReference type="ARBA" id="ARBA00032194"/>
    </source>
</evidence>
<dbReference type="SUPFAM" id="SSF51445">
    <property type="entry name" value="(Trans)glycosidases"/>
    <property type="match status" value="1"/>
</dbReference>